<organism evidence="1 2">
    <name type="scientific">Richelia intracellularis HH01</name>
    <dbReference type="NCBI Taxonomy" id="1165094"/>
    <lineage>
        <taxon>Bacteria</taxon>
        <taxon>Bacillati</taxon>
        <taxon>Cyanobacteriota</taxon>
        <taxon>Cyanophyceae</taxon>
        <taxon>Nostocales</taxon>
        <taxon>Nostocaceae</taxon>
        <taxon>Richelia</taxon>
    </lineage>
</organism>
<accession>M1X399</accession>
<dbReference type="AlphaFoldDB" id="M1X399"/>
<sequence length="84" mass="9269">MLGLLSITPVILFFGFRWWLQGNLVGGCCPVCGNEVTGLNNTQLQCNSCGEKLLIREKQIQRFSAEGTIDVEVTEVSYNSPEDS</sequence>
<dbReference type="Proteomes" id="UP000053051">
    <property type="component" value="Unassembled WGS sequence"/>
</dbReference>
<reference evidence="1 2" key="1">
    <citation type="submission" date="2012-05" db="EMBL/GenBank/DDBJ databases">
        <authorList>
            <person name="Hilton J."/>
        </authorList>
    </citation>
    <scope>NUCLEOTIDE SEQUENCE [LARGE SCALE GENOMIC DNA]</scope>
    <source>
        <strain evidence="1 2">HH01</strain>
    </source>
</reference>
<reference evidence="2" key="2">
    <citation type="submission" date="2016-01" db="EMBL/GenBank/DDBJ databases">
        <title>Diatom-associated endosymboitic cyanobacterium lacks core nitrogen metabolism enzymes.</title>
        <authorList>
            <person name="Hilton J.A."/>
            <person name="Foster R.A."/>
            <person name="Tripp H.J."/>
            <person name="Carter B.J."/>
            <person name="Zehr J.P."/>
            <person name="Villareal T.A."/>
        </authorList>
    </citation>
    <scope>NUCLEOTIDE SEQUENCE [LARGE SCALE GENOMIC DNA]</scope>
    <source>
        <strain evidence="2">HH01</strain>
    </source>
</reference>
<dbReference type="EMBL" id="CAIY01000082">
    <property type="protein sequence ID" value="CCH68205.1"/>
    <property type="molecule type" value="Genomic_DNA"/>
</dbReference>
<keyword evidence="2" id="KW-1185">Reference proteome</keyword>
<evidence type="ECO:0000313" key="1">
    <source>
        <dbReference type="EMBL" id="CCH68205.1"/>
    </source>
</evidence>
<protein>
    <submittedName>
        <fullName evidence="1">Uncharacterized protein</fullName>
    </submittedName>
</protein>
<evidence type="ECO:0000313" key="2">
    <source>
        <dbReference type="Proteomes" id="UP000053051"/>
    </source>
</evidence>
<gene>
    <name evidence="1" type="ORF">RINTHH_20500</name>
</gene>
<proteinExistence type="predicted"/>
<dbReference type="STRING" id="1165094.RINTHH_20500"/>
<comment type="caution">
    <text evidence="1">The sequence shown here is derived from an EMBL/GenBank/DDBJ whole genome shotgun (WGS) entry which is preliminary data.</text>
</comment>
<name>M1X399_9NOST</name>